<evidence type="ECO:0000256" key="5">
    <source>
        <dbReference type="ARBA" id="ARBA00023163"/>
    </source>
</evidence>
<evidence type="ECO:0000256" key="3">
    <source>
        <dbReference type="ARBA" id="ARBA00023015"/>
    </source>
</evidence>
<proteinExistence type="predicted"/>
<evidence type="ECO:0000256" key="6">
    <source>
        <dbReference type="PROSITE-ProRule" id="PRU00169"/>
    </source>
</evidence>
<dbReference type="GO" id="GO:0000160">
    <property type="term" value="P:phosphorelay signal transduction system"/>
    <property type="evidence" value="ECO:0007669"/>
    <property type="project" value="UniProtKB-KW"/>
</dbReference>
<name>A0A1Q8C2J5_9PSEU</name>
<dbReference type="CDD" id="cd17574">
    <property type="entry name" value="REC_OmpR"/>
    <property type="match status" value="1"/>
</dbReference>
<organism evidence="8 9">
    <name type="scientific">Actinophytocola xanthii</name>
    <dbReference type="NCBI Taxonomy" id="1912961"/>
    <lineage>
        <taxon>Bacteria</taxon>
        <taxon>Bacillati</taxon>
        <taxon>Actinomycetota</taxon>
        <taxon>Actinomycetes</taxon>
        <taxon>Pseudonocardiales</taxon>
        <taxon>Pseudonocardiaceae</taxon>
    </lineage>
</organism>
<feature type="modified residue" description="4-aspartylphosphate" evidence="6">
    <location>
        <position position="52"/>
    </location>
</feature>
<keyword evidence="1 6" id="KW-0597">Phosphoprotein</keyword>
<evidence type="ECO:0000313" key="8">
    <source>
        <dbReference type="EMBL" id="OLF08585.1"/>
    </source>
</evidence>
<dbReference type="OrthoDB" id="3197131at2"/>
<dbReference type="EMBL" id="MSIE01000093">
    <property type="protein sequence ID" value="OLF08585.1"/>
    <property type="molecule type" value="Genomic_DNA"/>
</dbReference>
<protein>
    <submittedName>
        <fullName evidence="8">Response regulator</fullName>
    </submittedName>
</protein>
<accession>A0A1Q8C2J5</accession>
<reference evidence="8 9" key="1">
    <citation type="submission" date="2016-12" db="EMBL/GenBank/DDBJ databases">
        <title>The draft genome sequence of Actinophytocola sp. 11-183.</title>
        <authorList>
            <person name="Wang W."/>
            <person name="Yuan L."/>
        </authorList>
    </citation>
    <scope>NUCLEOTIDE SEQUENCE [LARGE SCALE GENOMIC DNA]</scope>
    <source>
        <strain evidence="8 9">11-183</strain>
    </source>
</reference>
<comment type="caution">
    <text evidence="8">The sequence shown here is derived from an EMBL/GenBank/DDBJ whole genome shotgun (WGS) entry which is preliminary data.</text>
</comment>
<dbReference type="PANTHER" id="PTHR44591:SF3">
    <property type="entry name" value="RESPONSE REGULATORY DOMAIN-CONTAINING PROTEIN"/>
    <property type="match status" value="1"/>
</dbReference>
<feature type="domain" description="Response regulatory" evidence="7">
    <location>
        <begin position="3"/>
        <end position="119"/>
    </location>
</feature>
<dbReference type="AlphaFoldDB" id="A0A1Q8C2J5"/>
<gene>
    <name evidence="8" type="ORF">BU204_34085</name>
</gene>
<keyword evidence="9" id="KW-1185">Reference proteome</keyword>
<evidence type="ECO:0000256" key="1">
    <source>
        <dbReference type="ARBA" id="ARBA00022553"/>
    </source>
</evidence>
<evidence type="ECO:0000259" key="7">
    <source>
        <dbReference type="PROSITE" id="PS50110"/>
    </source>
</evidence>
<keyword evidence="3" id="KW-0805">Transcription regulation</keyword>
<dbReference type="PROSITE" id="PS50110">
    <property type="entry name" value="RESPONSE_REGULATORY"/>
    <property type="match status" value="1"/>
</dbReference>
<keyword evidence="2" id="KW-0902">Two-component regulatory system</keyword>
<evidence type="ECO:0000313" key="9">
    <source>
        <dbReference type="Proteomes" id="UP000185596"/>
    </source>
</evidence>
<dbReference type="STRING" id="1912961.BU204_34085"/>
<evidence type="ECO:0000256" key="2">
    <source>
        <dbReference type="ARBA" id="ARBA00023012"/>
    </source>
</evidence>
<dbReference type="FunFam" id="3.40.50.2300:FF:000001">
    <property type="entry name" value="DNA-binding response regulator PhoB"/>
    <property type="match status" value="1"/>
</dbReference>
<dbReference type="GO" id="GO:0003677">
    <property type="term" value="F:DNA binding"/>
    <property type="evidence" value="ECO:0007669"/>
    <property type="project" value="UniProtKB-KW"/>
</dbReference>
<keyword evidence="5" id="KW-0804">Transcription</keyword>
<dbReference type="InterPro" id="IPR001789">
    <property type="entry name" value="Sig_transdc_resp-reg_receiver"/>
</dbReference>
<keyword evidence="4" id="KW-0238">DNA-binding</keyword>
<dbReference type="SUPFAM" id="SSF52172">
    <property type="entry name" value="CheY-like"/>
    <property type="match status" value="1"/>
</dbReference>
<dbReference type="Pfam" id="PF00072">
    <property type="entry name" value="Response_reg"/>
    <property type="match status" value="1"/>
</dbReference>
<dbReference type="PANTHER" id="PTHR44591">
    <property type="entry name" value="STRESS RESPONSE REGULATOR PROTEIN 1"/>
    <property type="match status" value="1"/>
</dbReference>
<sequence>MARVLVAEDDPDLRGMIEFKLASAGHEVTVVADGDAAMTSARAAPPDLAVLDVMMPGMSGIEVCEALRADPVTAATPIIMLTARAQSADVSRGLAAGADEYLVKPFSPRSLVEHVEKLLAAAAS</sequence>
<dbReference type="InterPro" id="IPR050595">
    <property type="entry name" value="Bact_response_regulator"/>
</dbReference>
<dbReference type="RefSeq" id="WP_075129934.1">
    <property type="nucleotide sequence ID" value="NZ_MSIE01000093.1"/>
</dbReference>
<dbReference type="Gene3D" id="3.40.50.2300">
    <property type="match status" value="1"/>
</dbReference>
<dbReference type="SMART" id="SM00448">
    <property type="entry name" value="REC"/>
    <property type="match status" value="1"/>
</dbReference>
<evidence type="ECO:0000256" key="4">
    <source>
        <dbReference type="ARBA" id="ARBA00023125"/>
    </source>
</evidence>
<dbReference type="InterPro" id="IPR011006">
    <property type="entry name" value="CheY-like_superfamily"/>
</dbReference>
<dbReference type="Proteomes" id="UP000185596">
    <property type="component" value="Unassembled WGS sequence"/>
</dbReference>